<accession>A0ABR4HUX0</accession>
<proteinExistence type="predicted"/>
<dbReference type="Gene3D" id="3.90.1410.10">
    <property type="entry name" value="set domain protein methyltransferase, domain 1"/>
    <property type="match status" value="1"/>
</dbReference>
<organism evidence="2 3">
    <name type="scientific">Aspergillus granulosus</name>
    <dbReference type="NCBI Taxonomy" id="176169"/>
    <lineage>
        <taxon>Eukaryota</taxon>
        <taxon>Fungi</taxon>
        <taxon>Dikarya</taxon>
        <taxon>Ascomycota</taxon>
        <taxon>Pezizomycotina</taxon>
        <taxon>Eurotiomycetes</taxon>
        <taxon>Eurotiomycetidae</taxon>
        <taxon>Eurotiales</taxon>
        <taxon>Aspergillaceae</taxon>
        <taxon>Aspergillus</taxon>
        <taxon>Aspergillus subgen. Nidulantes</taxon>
    </lineage>
</organism>
<evidence type="ECO:0000259" key="1">
    <source>
        <dbReference type="PROSITE" id="PS50280"/>
    </source>
</evidence>
<dbReference type="SUPFAM" id="SSF82199">
    <property type="entry name" value="SET domain"/>
    <property type="match status" value="1"/>
</dbReference>
<keyword evidence="3" id="KW-1185">Reference proteome</keyword>
<dbReference type="InterPro" id="IPR001214">
    <property type="entry name" value="SET_dom"/>
</dbReference>
<sequence>MLTIDSIPAKFIDQFPEGTSIHGILAAFLTHGDPELLSELDVWRGVWPDWEEFESSMPIFWPKHLRASNSTYESSSPEDSQHTEAFPIILPPSISGLWNSPPHQSQQAPTPYETRYQNLLAQQEKRLKAAWDSVISVFPGTDWKSFAYNWSIINSRSFYYVSPGKEEPADWNDAIGMVPYADYFNHVDDAECEVKFDGRKYTFKATRSYEKGEEIYMSYGSHSNDFLLVEYGFCLENNPSDAIYLDDIIIPALSQEQKEELAAHDCLGNYNVTADGVDERITATANIMSMSPEDWQKYVNGEIETQQAFSLQDTGRIICEWIQEYLKQSAFAVDAAKGVLMTAEEGSEKSTKEKLDLILSRWKQIQQLCENALESTSQWAKLISKN</sequence>
<dbReference type="InterPro" id="IPR050600">
    <property type="entry name" value="SETD3_SETD6_MTase"/>
</dbReference>
<feature type="domain" description="SET" evidence="1">
    <location>
        <begin position="48"/>
        <end position="220"/>
    </location>
</feature>
<dbReference type="EMBL" id="JBFXLT010000011">
    <property type="protein sequence ID" value="KAL2819180.1"/>
    <property type="molecule type" value="Genomic_DNA"/>
</dbReference>
<dbReference type="Proteomes" id="UP001610334">
    <property type="component" value="Unassembled WGS sequence"/>
</dbReference>
<dbReference type="PROSITE" id="PS50280">
    <property type="entry name" value="SET"/>
    <property type="match status" value="1"/>
</dbReference>
<evidence type="ECO:0000313" key="2">
    <source>
        <dbReference type="EMBL" id="KAL2819180.1"/>
    </source>
</evidence>
<reference evidence="2 3" key="1">
    <citation type="submission" date="2024-07" db="EMBL/GenBank/DDBJ databases">
        <title>Section-level genome sequencing and comparative genomics of Aspergillus sections Usti and Cavernicolus.</title>
        <authorList>
            <consortium name="Lawrence Berkeley National Laboratory"/>
            <person name="Nybo J.L."/>
            <person name="Vesth T.C."/>
            <person name="Theobald S."/>
            <person name="Frisvad J.C."/>
            <person name="Larsen T.O."/>
            <person name="Kjaerboelling I."/>
            <person name="Rothschild-Mancinelli K."/>
            <person name="Lyhne E.K."/>
            <person name="Kogle M.E."/>
            <person name="Barry K."/>
            <person name="Clum A."/>
            <person name="Na H."/>
            <person name="Ledsgaard L."/>
            <person name="Lin J."/>
            <person name="Lipzen A."/>
            <person name="Kuo A."/>
            <person name="Riley R."/>
            <person name="Mondo S."/>
            <person name="Labutti K."/>
            <person name="Haridas S."/>
            <person name="Pangalinan J."/>
            <person name="Salamov A.A."/>
            <person name="Simmons B.A."/>
            <person name="Magnuson J.K."/>
            <person name="Chen J."/>
            <person name="Drula E."/>
            <person name="Henrissat B."/>
            <person name="Wiebenga A."/>
            <person name="Lubbers R.J."/>
            <person name="Gomes A.C."/>
            <person name="Makela M.R."/>
            <person name="Stajich J."/>
            <person name="Grigoriev I.V."/>
            <person name="Mortensen U.H."/>
            <person name="De Vries R.P."/>
            <person name="Baker S.E."/>
            <person name="Andersen M.R."/>
        </authorList>
    </citation>
    <scope>NUCLEOTIDE SEQUENCE [LARGE SCALE GENOMIC DNA]</scope>
    <source>
        <strain evidence="2 3">CBS 588.65</strain>
    </source>
</reference>
<gene>
    <name evidence="2" type="ORF">BJX63DRAFT_382647</name>
</gene>
<protein>
    <recommendedName>
        <fullName evidence="1">SET domain-containing protein</fullName>
    </recommendedName>
</protein>
<name>A0ABR4HUX0_9EURO</name>
<dbReference type="InterPro" id="IPR046341">
    <property type="entry name" value="SET_dom_sf"/>
</dbReference>
<evidence type="ECO:0000313" key="3">
    <source>
        <dbReference type="Proteomes" id="UP001610334"/>
    </source>
</evidence>
<dbReference type="PANTHER" id="PTHR13271:SF137">
    <property type="entry name" value="SET DOMAIN-CONTAINING PROTEIN"/>
    <property type="match status" value="1"/>
</dbReference>
<dbReference type="Pfam" id="PF00856">
    <property type="entry name" value="SET"/>
    <property type="match status" value="1"/>
</dbReference>
<dbReference type="PANTHER" id="PTHR13271">
    <property type="entry name" value="UNCHARACTERIZED PUTATIVE METHYLTRANSFERASE"/>
    <property type="match status" value="1"/>
</dbReference>
<comment type="caution">
    <text evidence="2">The sequence shown here is derived from an EMBL/GenBank/DDBJ whole genome shotgun (WGS) entry which is preliminary data.</text>
</comment>